<name>A0A6A6Y5K0_9PEZI</name>
<dbReference type="GO" id="GO:0006351">
    <property type="term" value="P:DNA-templated transcription"/>
    <property type="evidence" value="ECO:0007669"/>
    <property type="project" value="InterPro"/>
</dbReference>
<feature type="domain" description="Zn(2)-C6 fungal-type" evidence="8">
    <location>
        <begin position="11"/>
        <end position="40"/>
    </location>
</feature>
<dbReference type="GeneID" id="54459178"/>
<dbReference type="RefSeq" id="XP_033571050.1">
    <property type="nucleotide sequence ID" value="XM_033718285.1"/>
</dbReference>
<dbReference type="GO" id="GO:0005634">
    <property type="term" value="C:nucleus"/>
    <property type="evidence" value="ECO:0007669"/>
    <property type="project" value="UniProtKB-SubCell"/>
</dbReference>
<dbReference type="GO" id="GO:0045944">
    <property type="term" value="P:positive regulation of transcription by RNA polymerase II"/>
    <property type="evidence" value="ECO:0007669"/>
    <property type="project" value="TreeGrafter"/>
</dbReference>
<dbReference type="Gene3D" id="4.10.240.10">
    <property type="entry name" value="Zn(2)-C6 fungal-type DNA-binding domain"/>
    <property type="match status" value="1"/>
</dbReference>
<evidence type="ECO:0000256" key="1">
    <source>
        <dbReference type="ARBA" id="ARBA00004123"/>
    </source>
</evidence>
<dbReference type="SUPFAM" id="SSF57701">
    <property type="entry name" value="Zn2/Cys6 DNA-binding domain"/>
    <property type="match status" value="1"/>
</dbReference>
<evidence type="ECO:0000256" key="3">
    <source>
        <dbReference type="ARBA" id="ARBA00022833"/>
    </source>
</evidence>
<reference evidence="9 11" key="1">
    <citation type="journal article" date="2020" name="Stud. Mycol.">
        <title>101 Dothideomycetes genomes: a test case for predicting lifestyles and emergence of pathogens.</title>
        <authorList>
            <person name="Haridas S."/>
            <person name="Albert R."/>
            <person name="Binder M."/>
            <person name="Bloem J."/>
            <person name="Labutti K."/>
            <person name="Salamov A."/>
            <person name="Andreopoulos B."/>
            <person name="Baker S."/>
            <person name="Barry K."/>
            <person name="Bills G."/>
            <person name="Bluhm B."/>
            <person name="Cannon C."/>
            <person name="Castanera R."/>
            <person name="Culley D."/>
            <person name="Daum C."/>
            <person name="Ezra D."/>
            <person name="Gonzalez J."/>
            <person name="Henrissat B."/>
            <person name="Kuo A."/>
            <person name="Liang C."/>
            <person name="Lipzen A."/>
            <person name="Lutzoni F."/>
            <person name="Magnuson J."/>
            <person name="Mondo S."/>
            <person name="Nolan M."/>
            <person name="Ohm R."/>
            <person name="Pangilinan J."/>
            <person name="Park H.-J."/>
            <person name="Ramirez L."/>
            <person name="Alfaro M."/>
            <person name="Sun H."/>
            <person name="Tritt A."/>
            <person name="Yoshinaga Y."/>
            <person name="Zwiers L.-H."/>
            <person name="Turgeon B."/>
            <person name="Goodwin S."/>
            <person name="Spatafora J."/>
            <person name="Crous P."/>
            <person name="Grigoriev I."/>
        </authorList>
    </citation>
    <scope>NUCLEOTIDE SEQUENCE</scope>
    <source>
        <strain evidence="9 11">CBS 304.34</strain>
    </source>
</reference>
<dbReference type="CDD" id="cd14723">
    <property type="entry name" value="ZIP_Ppr1"/>
    <property type="match status" value="1"/>
</dbReference>
<evidence type="ECO:0000313" key="9">
    <source>
        <dbReference type="EMBL" id="KAF2804086.1"/>
    </source>
</evidence>
<dbReference type="EMBL" id="MU003715">
    <property type="protein sequence ID" value="KAF2804086.1"/>
    <property type="molecule type" value="Genomic_DNA"/>
</dbReference>
<dbReference type="CDD" id="cd00067">
    <property type="entry name" value="GAL4"/>
    <property type="match status" value="1"/>
</dbReference>
<dbReference type="Pfam" id="PF00172">
    <property type="entry name" value="Zn_clus"/>
    <property type="match status" value="1"/>
</dbReference>
<evidence type="ECO:0000256" key="4">
    <source>
        <dbReference type="ARBA" id="ARBA00023015"/>
    </source>
</evidence>
<keyword evidence="2" id="KW-0479">Metal-binding</keyword>
<evidence type="ECO:0000256" key="2">
    <source>
        <dbReference type="ARBA" id="ARBA00022723"/>
    </source>
</evidence>
<dbReference type="PANTHER" id="PTHR47782">
    <property type="entry name" value="ZN(II)2CYS6 TRANSCRIPTION FACTOR (EUROFUNG)-RELATED"/>
    <property type="match status" value="1"/>
</dbReference>
<dbReference type="InterPro" id="IPR036864">
    <property type="entry name" value="Zn2-C6_fun-type_DNA-bd_sf"/>
</dbReference>
<organism evidence="9">
    <name type="scientific">Mytilinidion resinicola</name>
    <dbReference type="NCBI Taxonomy" id="574789"/>
    <lineage>
        <taxon>Eukaryota</taxon>
        <taxon>Fungi</taxon>
        <taxon>Dikarya</taxon>
        <taxon>Ascomycota</taxon>
        <taxon>Pezizomycotina</taxon>
        <taxon>Dothideomycetes</taxon>
        <taxon>Pleosporomycetidae</taxon>
        <taxon>Mytilinidiales</taxon>
        <taxon>Mytilinidiaceae</taxon>
        <taxon>Mytilinidion</taxon>
    </lineage>
</organism>
<keyword evidence="3" id="KW-0862">Zinc</keyword>
<keyword evidence="7" id="KW-0539">Nucleus</keyword>
<evidence type="ECO:0000313" key="11">
    <source>
        <dbReference type="RefSeq" id="XP_033571050.1"/>
    </source>
</evidence>
<dbReference type="AlphaFoldDB" id="A0A6A6Y5K0"/>
<keyword evidence="10" id="KW-1185">Reference proteome</keyword>
<dbReference type="GO" id="GO:0043565">
    <property type="term" value="F:sequence-specific DNA binding"/>
    <property type="evidence" value="ECO:0007669"/>
    <property type="project" value="TreeGrafter"/>
</dbReference>
<dbReference type="GO" id="GO:0008270">
    <property type="term" value="F:zinc ion binding"/>
    <property type="evidence" value="ECO:0007669"/>
    <property type="project" value="InterPro"/>
</dbReference>
<dbReference type="InterPro" id="IPR052202">
    <property type="entry name" value="Yeast_MetPath_Reg"/>
</dbReference>
<accession>A0A6A6Y5K0</accession>
<dbReference type="Proteomes" id="UP000504636">
    <property type="component" value="Unplaced"/>
</dbReference>
<dbReference type="InterPro" id="IPR007219">
    <property type="entry name" value="XnlR_reg_dom"/>
</dbReference>
<evidence type="ECO:0000256" key="5">
    <source>
        <dbReference type="ARBA" id="ARBA00023125"/>
    </source>
</evidence>
<protein>
    <recommendedName>
        <fullName evidence="8">Zn(2)-C6 fungal-type domain-containing protein</fullName>
    </recommendedName>
</protein>
<keyword evidence="5" id="KW-0238">DNA-binding</keyword>
<dbReference type="SMART" id="SM00066">
    <property type="entry name" value="GAL4"/>
    <property type="match status" value="1"/>
</dbReference>
<comment type="subcellular location">
    <subcellularLocation>
        <location evidence="1">Nucleus</location>
    </subcellularLocation>
</comment>
<dbReference type="OrthoDB" id="2399539at2759"/>
<sequence length="682" mass="75803">MSTECSRSVLSCGRCRRRKTKCDRKLPACTPCLRAKTTCTGFSVTISSTEVPRSIVRHLEHEIARLETELAKGGHLDALNASDILLQFNQDSSGDQLNGPLIDSSPRWVMSIPEPPPVPSQDPLTSSIMNSRELQSMISATLPYGSGLTDLVSRVRMGLTPSSSTAVTNVNDLQRNSVSPNAVSIQAQVVETRVLRSIPIEIIQSLVNKYVQGVLPQFPFLHEPNIWDQLRHVTNFLQTSEQDSQSCLVMPDHGFLVIYLILAISVTLGSAKGGHESRCMSLSSSLFEEGIRHLPSQPGVSSDFTGIQMNLLILLYATINPRSANVWILSGAVMRSALELGLHRESPETYGMDTTTLNLRRSVFWSAYCIDRSVCAALQRPLSIPDAAINTQFPNLDDDVTGLSSRPFLDQIHYHQLQSEMIQIHFQGQPLPEGMSWEDWLQNMEKKLQAWYEKSKAEASNSELVEFALARGLTMLHRPSGRTPMPSQRSLLVAFEAAALSARSHREHILSGFFRRPWMSAHHTLETAMVLLFCLRHGQDSITQKYNPSQIFDMTKIFTTNFLSIASQGWSEVSNHAGVYERMLGPLLAFVFSPMSNPEAGLDPAQDVELMRLLYPGPAHLDKLRFGSRHVEDFETFDFSLFDIDQGFFDMGANAQVVDGNGTPGTALSDHTLRLDDLGLVF</sequence>
<keyword evidence="4" id="KW-0805">Transcription regulation</keyword>
<proteinExistence type="predicted"/>
<evidence type="ECO:0000313" key="10">
    <source>
        <dbReference type="Proteomes" id="UP000504636"/>
    </source>
</evidence>
<dbReference type="GO" id="GO:0000981">
    <property type="term" value="F:DNA-binding transcription factor activity, RNA polymerase II-specific"/>
    <property type="evidence" value="ECO:0007669"/>
    <property type="project" value="InterPro"/>
</dbReference>
<dbReference type="PROSITE" id="PS00463">
    <property type="entry name" value="ZN2_CY6_FUNGAL_1"/>
    <property type="match status" value="1"/>
</dbReference>
<evidence type="ECO:0000256" key="7">
    <source>
        <dbReference type="ARBA" id="ARBA00023242"/>
    </source>
</evidence>
<evidence type="ECO:0000256" key="6">
    <source>
        <dbReference type="ARBA" id="ARBA00023163"/>
    </source>
</evidence>
<reference evidence="11" key="3">
    <citation type="submission" date="2025-04" db="UniProtKB">
        <authorList>
            <consortium name="RefSeq"/>
        </authorList>
    </citation>
    <scope>IDENTIFICATION</scope>
    <source>
        <strain evidence="11">CBS 304.34</strain>
    </source>
</reference>
<keyword evidence="6" id="KW-0804">Transcription</keyword>
<dbReference type="CDD" id="cd12148">
    <property type="entry name" value="fungal_TF_MHR"/>
    <property type="match status" value="1"/>
</dbReference>
<gene>
    <name evidence="9 11" type="ORF">BDZ99DRAFT_452629</name>
</gene>
<dbReference type="InterPro" id="IPR001138">
    <property type="entry name" value="Zn2Cys6_DnaBD"/>
</dbReference>
<reference evidence="11" key="2">
    <citation type="submission" date="2020-04" db="EMBL/GenBank/DDBJ databases">
        <authorList>
            <consortium name="NCBI Genome Project"/>
        </authorList>
    </citation>
    <scope>NUCLEOTIDE SEQUENCE</scope>
    <source>
        <strain evidence="11">CBS 304.34</strain>
    </source>
</reference>
<dbReference type="PANTHER" id="PTHR47782:SF1">
    <property type="entry name" value="PYRIMIDINE PATHWAY REGULATORY PROTEIN 1"/>
    <property type="match status" value="1"/>
</dbReference>
<evidence type="ECO:0000259" key="8">
    <source>
        <dbReference type="PROSITE" id="PS50048"/>
    </source>
</evidence>
<dbReference type="SMART" id="SM00906">
    <property type="entry name" value="Fungal_trans"/>
    <property type="match status" value="1"/>
</dbReference>
<dbReference type="Pfam" id="PF04082">
    <property type="entry name" value="Fungal_trans"/>
    <property type="match status" value="1"/>
</dbReference>
<dbReference type="PROSITE" id="PS50048">
    <property type="entry name" value="ZN2_CY6_FUNGAL_2"/>
    <property type="match status" value="1"/>
</dbReference>